<accession>A0ACB7CEQ6</accession>
<reference evidence="1 2" key="1">
    <citation type="journal article" date="2021" name="Commun. Biol.">
        <title>Genomic insights into the host specific adaptation of the Pneumocystis genus.</title>
        <authorList>
            <person name="Cisse O.H."/>
            <person name="Ma L."/>
            <person name="Dekker J.P."/>
            <person name="Khil P.P."/>
            <person name="Youn J.-H."/>
            <person name="Brenchley J.M."/>
            <person name="Blair R."/>
            <person name="Pahar B."/>
            <person name="Chabe M."/>
            <person name="Van Rompay K.K.A."/>
            <person name="Keesler R."/>
            <person name="Sukura A."/>
            <person name="Hirsch V."/>
            <person name="Kutty G."/>
            <person name="Liu Y."/>
            <person name="Peng L."/>
            <person name="Chen J."/>
            <person name="Song J."/>
            <person name="Weissenbacher-Lang C."/>
            <person name="Xu J."/>
            <person name="Upham N.S."/>
            <person name="Stajich J.E."/>
            <person name="Cuomo C.A."/>
            <person name="Cushion M.T."/>
            <person name="Kovacs J.A."/>
        </authorList>
    </citation>
    <scope>NUCLEOTIDE SEQUENCE [LARGE SCALE GENOMIC DNA]</scope>
    <source>
        <strain evidence="1 2">RABM</strain>
    </source>
</reference>
<sequence>MMIEMMFYRFFMIFFYILSFFCGKISSLKEPNPFYQEHLFLKPLPLNHLLASFRFNTFSSCEKVSLFEDEKSTASGAFLLHSRLPRSLRYIMEESHTYELHLRLARGKWSYTYWGMPPENGQVSGGSGIELWAYIEGDTKKIVNERWRTLTHSLSGLFCASINFMDTTKTIIPVLSFVKDKRRVEMNWPGAKGYLLYGSLPREAVCTENLTPFLKLLPCKGRAGISTLLDSHRLFDAQWYSMFLDVTHVCKEQSNSSSKLTQGVDMVLNIERANRKDESPIPTPVPLENIVCDKKRPYIKNNACFPLDDFYDMEWSLSKLFGRPISGSCYLDFSPTEVVTVSHPNKRIISPKPNVVLVEKNRTLSKYILSSSVFDLKMKSHTSNAFIQITEAPLFVERFVTRKNQITVILSNPHLIDFQVVYLETLPWFMKPFIHTLSANLLLSNEKHSLDFEEIYFQPSIDRERGSYFEARIHISGNSSVEITWEFEKMFLRYSEYPPDPNRGFDIAPSILTVFSADSINQTEPIAVIRTTSLLLTFPTPDFSMPYNVIVLTCTVIVMLFGGLFNLLIRKFVSLEEAKEMKLKSLRLRILIFKIKNMFKR</sequence>
<gene>
    <name evidence="1" type="ORF">PORY_001019</name>
</gene>
<evidence type="ECO:0000313" key="2">
    <source>
        <dbReference type="Proteomes" id="UP000768646"/>
    </source>
</evidence>
<proteinExistence type="predicted"/>
<protein>
    <submittedName>
        <fullName evidence="1">Uncharacterized protein</fullName>
    </submittedName>
</protein>
<keyword evidence="2" id="KW-1185">Reference proteome</keyword>
<name>A0ACB7CEQ6_9ASCO</name>
<dbReference type="Proteomes" id="UP000768646">
    <property type="component" value="Unassembled WGS sequence"/>
</dbReference>
<evidence type="ECO:0000313" key="1">
    <source>
        <dbReference type="EMBL" id="KAG4305463.1"/>
    </source>
</evidence>
<comment type="caution">
    <text evidence="1">The sequence shown here is derived from an EMBL/GenBank/DDBJ whole genome shotgun (WGS) entry which is preliminary data.</text>
</comment>
<dbReference type="EMBL" id="JABTEG010000003">
    <property type="protein sequence ID" value="KAG4305463.1"/>
    <property type="molecule type" value="Genomic_DNA"/>
</dbReference>
<organism evidence="1 2">
    <name type="scientific">Pneumocystis oryctolagi</name>
    <dbReference type="NCBI Taxonomy" id="42067"/>
    <lineage>
        <taxon>Eukaryota</taxon>
        <taxon>Fungi</taxon>
        <taxon>Dikarya</taxon>
        <taxon>Ascomycota</taxon>
        <taxon>Taphrinomycotina</taxon>
        <taxon>Pneumocystomycetes</taxon>
        <taxon>Pneumocystaceae</taxon>
        <taxon>Pneumocystis</taxon>
    </lineage>
</organism>